<dbReference type="Proteomes" id="UP001219956">
    <property type="component" value="Unassembled WGS sequence"/>
</dbReference>
<name>A0ABT5IZ22_9NEIS</name>
<proteinExistence type="predicted"/>
<protein>
    <submittedName>
        <fullName evidence="1">DUF4279 domain-containing protein</fullName>
    </submittedName>
</protein>
<dbReference type="InterPro" id="IPR025459">
    <property type="entry name" value="DUF4279"/>
</dbReference>
<organism evidence="1 2">
    <name type="scientific">Vogesella aquatica</name>
    <dbReference type="NCBI Taxonomy" id="2984206"/>
    <lineage>
        <taxon>Bacteria</taxon>
        <taxon>Pseudomonadati</taxon>
        <taxon>Pseudomonadota</taxon>
        <taxon>Betaproteobacteria</taxon>
        <taxon>Neisseriales</taxon>
        <taxon>Chromobacteriaceae</taxon>
        <taxon>Vogesella</taxon>
    </lineage>
</organism>
<evidence type="ECO:0000313" key="1">
    <source>
        <dbReference type="EMBL" id="MDC7717456.1"/>
    </source>
</evidence>
<dbReference type="RefSeq" id="WP_272751773.1">
    <property type="nucleotide sequence ID" value="NZ_JAQQLF010000010.1"/>
</dbReference>
<gene>
    <name evidence="1" type="ORF">PQU95_09555</name>
</gene>
<dbReference type="Pfam" id="PF14106">
    <property type="entry name" value="DUF4279"/>
    <property type="match status" value="1"/>
</dbReference>
<evidence type="ECO:0000313" key="2">
    <source>
        <dbReference type="Proteomes" id="UP001219956"/>
    </source>
</evidence>
<keyword evidence="2" id="KW-1185">Reference proteome</keyword>
<reference evidence="1 2" key="1">
    <citation type="submission" date="2023-01" db="EMBL/GenBank/DDBJ databases">
        <title>Novel species of the genus Vogesella isolated from rivers.</title>
        <authorList>
            <person name="Lu H."/>
        </authorList>
    </citation>
    <scope>NUCLEOTIDE SEQUENCE [LARGE SCALE GENOMIC DNA]</scope>
    <source>
        <strain evidence="1 2">DC21W</strain>
    </source>
</reference>
<comment type="caution">
    <text evidence="1">The sequence shown here is derived from an EMBL/GenBank/DDBJ whole genome shotgun (WGS) entry which is preliminary data.</text>
</comment>
<sequence length="212" mass="24525">MRKYIECAAREIEEQSFELTKQYLKANAIHKENNQYAIERISEQTEDITIYFKLYSEKYFLGICIDKKAIEVTWVFIENSNECHLTASSDCLSLEELSRHLPFKYSKGWSKGELSKNGKSRHAFSRIFFEILPSHCYDTEEALSLLLDLLAKHKEEVDKLAKVSNLYISICKHQYLSANAGLHLSTDLIRRLSEFNLAVDIDTYIVGQPVIS</sequence>
<accession>A0ABT5IZ22</accession>
<dbReference type="EMBL" id="JAQQLF010000010">
    <property type="protein sequence ID" value="MDC7717456.1"/>
    <property type="molecule type" value="Genomic_DNA"/>
</dbReference>